<feature type="region of interest" description="Disordered" evidence="1">
    <location>
        <begin position="899"/>
        <end position="1071"/>
    </location>
</feature>
<name>D4DDU6_TRIVH</name>
<dbReference type="OrthoDB" id="70250at2759"/>
<feature type="compositionally biased region" description="Polar residues" evidence="1">
    <location>
        <begin position="999"/>
        <end position="1016"/>
    </location>
</feature>
<proteinExistence type="predicted"/>
<dbReference type="GO" id="GO:0006506">
    <property type="term" value="P:GPI anchor biosynthetic process"/>
    <property type="evidence" value="ECO:0007669"/>
    <property type="project" value="InterPro"/>
</dbReference>
<evidence type="ECO:0000259" key="3">
    <source>
        <dbReference type="PROSITE" id="PS50090"/>
    </source>
</evidence>
<evidence type="ECO:0000313" key="4">
    <source>
        <dbReference type="EMBL" id="EFE39970.1"/>
    </source>
</evidence>
<dbReference type="Proteomes" id="UP000008383">
    <property type="component" value="Unassembled WGS sequence"/>
</dbReference>
<dbReference type="InterPro" id="IPR001005">
    <property type="entry name" value="SANT/Myb"/>
</dbReference>
<dbReference type="AlphaFoldDB" id="D4DDU6"/>
<feature type="region of interest" description="Disordered" evidence="1">
    <location>
        <begin position="554"/>
        <end position="591"/>
    </location>
</feature>
<dbReference type="EMBL" id="ACYE01000273">
    <property type="protein sequence ID" value="EFE39970.1"/>
    <property type="molecule type" value="Genomic_DNA"/>
</dbReference>
<feature type="compositionally biased region" description="Polar residues" evidence="1">
    <location>
        <begin position="938"/>
        <end position="953"/>
    </location>
</feature>
<evidence type="ECO:0000313" key="5">
    <source>
        <dbReference type="Proteomes" id="UP000008383"/>
    </source>
</evidence>
<dbReference type="GeneID" id="9577287"/>
<comment type="caution">
    <text evidence="4">The sequence shown here is derived from an EMBL/GenBank/DDBJ whole genome shotgun (WGS) entry which is preliminary data.</text>
</comment>
<dbReference type="GO" id="GO:0005783">
    <property type="term" value="C:endoplasmic reticulum"/>
    <property type="evidence" value="ECO:0007669"/>
    <property type="project" value="TreeGrafter"/>
</dbReference>
<protein>
    <recommendedName>
        <fullName evidence="3">Myb-like domain-containing protein</fullName>
    </recommendedName>
</protein>
<feature type="compositionally biased region" description="Low complexity" evidence="1">
    <location>
        <begin position="922"/>
        <end position="933"/>
    </location>
</feature>
<feature type="compositionally biased region" description="Low complexity" evidence="1">
    <location>
        <begin position="1040"/>
        <end position="1052"/>
    </location>
</feature>
<feature type="transmembrane region" description="Helical" evidence="2">
    <location>
        <begin position="118"/>
        <end position="142"/>
    </location>
</feature>
<keyword evidence="2" id="KW-1133">Transmembrane helix</keyword>
<dbReference type="RefSeq" id="XP_003020588.1">
    <property type="nucleotide sequence ID" value="XM_003020542.1"/>
</dbReference>
<dbReference type="PANTHER" id="PTHR21329">
    <property type="entry name" value="PHOSPHATIDYLINOSITOL N-ACETYLGLUCOSAMINYLTRANSFERASE SUBUNIT Q-RELATED"/>
    <property type="match status" value="1"/>
</dbReference>
<dbReference type="KEGG" id="tve:TRV_05310"/>
<feature type="compositionally biased region" description="Low complexity" evidence="1">
    <location>
        <begin position="962"/>
        <end position="998"/>
    </location>
</feature>
<keyword evidence="2" id="KW-0812">Transmembrane</keyword>
<dbReference type="Pfam" id="PF05024">
    <property type="entry name" value="Gpi1"/>
    <property type="match status" value="1"/>
</dbReference>
<keyword evidence="5" id="KW-1185">Reference proteome</keyword>
<evidence type="ECO:0000256" key="2">
    <source>
        <dbReference type="SAM" id="Phobius"/>
    </source>
</evidence>
<dbReference type="GO" id="GO:0016020">
    <property type="term" value="C:membrane"/>
    <property type="evidence" value="ECO:0007669"/>
    <property type="project" value="InterPro"/>
</dbReference>
<organism evidence="4 5">
    <name type="scientific">Trichophyton verrucosum (strain HKI 0517)</name>
    <dbReference type="NCBI Taxonomy" id="663202"/>
    <lineage>
        <taxon>Eukaryota</taxon>
        <taxon>Fungi</taxon>
        <taxon>Dikarya</taxon>
        <taxon>Ascomycota</taxon>
        <taxon>Pezizomycotina</taxon>
        <taxon>Eurotiomycetes</taxon>
        <taxon>Eurotiomycetidae</taxon>
        <taxon>Onygenales</taxon>
        <taxon>Arthrodermataceae</taxon>
        <taxon>Trichophyton</taxon>
    </lineage>
</organism>
<feature type="domain" description="Myb-like" evidence="3">
    <location>
        <begin position="774"/>
        <end position="828"/>
    </location>
</feature>
<feature type="compositionally biased region" description="Low complexity" evidence="1">
    <location>
        <begin position="567"/>
        <end position="576"/>
    </location>
</feature>
<sequence length="1071" mass="117541">MFNRPHPTKMQYMSLRPIPLALGDKHTTFDKGGGGSSGETTLDEVEVAEREARAQTSRLIAKRRLVTVVKHVPSSKEQALPVLINQINCSFEMDRLLQSNIGLIGTRPKRALSVSQRVVESATTAWGVVLWGITYVVMVWIYPIITKGFIACLIGHRVIAEVVLRILEWRAAPDAAALKDISATAQQIDIRLQQFCYWPIQYLTLRKRKDDWESVTNSHPDYIRFYNSLWLVANDVIIGIALGSYIVDNADNVASEINAVLTGWTVDGLQQTISWLMGWPAGLKLNNELAVFLGDLFLWVIAHWASKKNPLLYLLVDVLRPAVHLHGAHLQLLHSVSPDLQLAADDHHLAVPSLPRPQAQHPAQPHRLLRLRPGPTAAGDDPVHPAVLPAADGAGVLHHLCVCEDGHYLPEGRAGHLSGLSQPFPLVCTDAAPQGLSTTPWYALLLLSLCGGTRFELRRPSLPPPPNDQLEYTETSYIHLKSVPLSLREMFDQYFRLGQRIRQHYLSPRVILCLATGQFVPPIHRRNLYSLQYSMLPAQRVGIVDVWSRLTAKSSTGPGSGGGSGPAGSSSGAPLSFPRGDSPPSPLSPFSSQHLHPLTIPSPSLCYPLHHPLHCYLHHPLHCLLPLSCMTKNPSLVVLPRRRPPSLPSSSFRIASSGYKIPSSSSVVDASFCLLSLSFLPYPPSWLQSAEKSSADAARRQAKAKASLYKDRRRPSTSPSFFLFFLLSSLLFFFLSFCSTTSRCITSDTRQRRETALSFLLVTYPKEREARLRQTSKMHGKWTDEEDFAIVALRLGTNLSWEGIKAKFDAAFPPANCKDLESRWNKTLRPTLSPGLGNRIACAFDDYRHYRPRHIEDGEQRRLVLGVLRALADHPAERIVPPHPEELESSGEIQPAAAAPALQPSGSATQLSAPPQQPPAPEQQQQQPTDPAQGTGASGQQQHGSGPTSTTAPDSPLFVPQDDNNVDVADSADNTTAADASAANTTTTTTEEAGANSTVAVDTQTYPQSLLQQRVEQSPPDQPMLEINAAVPPPPPSPTPQQQQQTPQQPSSDLGPVVVDPNIDPQLYGYQ</sequence>
<dbReference type="PROSITE" id="PS50090">
    <property type="entry name" value="MYB_LIKE"/>
    <property type="match status" value="1"/>
</dbReference>
<gene>
    <name evidence="4" type="ORF">TRV_05310</name>
</gene>
<dbReference type="InterPro" id="IPR007720">
    <property type="entry name" value="PigQ/GPI1"/>
</dbReference>
<reference evidence="5" key="1">
    <citation type="journal article" date="2011" name="Genome Biol.">
        <title>Comparative and functional genomics provide insights into the pathogenicity of dermatophytic fungi.</title>
        <authorList>
            <person name="Burmester A."/>
            <person name="Shelest E."/>
            <person name="Gloeckner G."/>
            <person name="Heddergott C."/>
            <person name="Schindler S."/>
            <person name="Staib P."/>
            <person name="Heidel A."/>
            <person name="Felder M."/>
            <person name="Petzold A."/>
            <person name="Szafranski K."/>
            <person name="Feuermann M."/>
            <person name="Pedruzzi I."/>
            <person name="Priebe S."/>
            <person name="Groth M."/>
            <person name="Winkler R."/>
            <person name="Li W."/>
            <person name="Kniemeyer O."/>
            <person name="Schroeckh V."/>
            <person name="Hertweck C."/>
            <person name="Hube B."/>
            <person name="White T.C."/>
            <person name="Platzer M."/>
            <person name="Guthke R."/>
            <person name="Heitman J."/>
            <person name="Woestemeyer J."/>
            <person name="Zipfel P.F."/>
            <person name="Monod M."/>
            <person name="Brakhage A.A."/>
        </authorList>
    </citation>
    <scope>NUCLEOTIDE SEQUENCE [LARGE SCALE GENOMIC DNA]</scope>
    <source>
        <strain evidence="5">HKI 0517</strain>
    </source>
</reference>
<evidence type="ECO:0000256" key="1">
    <source>
        <dbReference type="SAM" id="MobiDB-lite"/>
    </source>
</evidence>
<keyword evidence="2" id="KW-0472">Membrane</keyword>
<dbReference type="PANTHER" id="PTHR21329:SF3">
    <property type="entry name" value="PHOSPHATIDYLINOSITOL N-ACETYLGLUCOSAMINYLTRANSFERASE SUBUNIT Q"/>
    <property type="match status" value="1"/>
</dbReference>
<accession>D4DDU6</accession>
<dbReference type="HOGENOM" id="CLU_287609_0_0_1"/>